<dbReference type="SUPFAM" id="SSF51126">
    <property type="entry name" value="Pectin lyase-like"/>
    <property type="match status" value="2"/>
</dbReference>
<protein>
    <submittedName>
        <fullName evidence="14">Uncharacterized protein</fullName>
    </submittedName>
</protein>
<evidence type="ECO:0000259" key="12">
    <source>
        <dbReference type="PROSITE" id="PS51192"/>
    </source>
</evidence>
<dbReference type="Pfam" id="PF00295">
    <property type="entry name" value="Glyco_hydro_28"/>
    <property type="match status" value="2"/>
</dbReference>
<dbReference type="InterPro" id="IPR027417">
    <property type="entry name" value="P-loop_NTPase"/>
</dbReference>
<evidence type="ECO:0000256" key="1">
    <source>
        <dbReference type="ARBA" id="ARBA00004191"/>
    </source>
</evidence>
<evidence type="ECO:0000256" key="9">
    <source>
        <dbReference type="ARBA" id="ARBA00023316"/>
    </source>
</evidence>
<evidence type="ECO:0000256" key="4">
    <source>
        <dbReference type="ARBA" id="ARBA00022525"/>
    </source>
</evidence>
<keyword evidence="3" id="KW-0134">Cell wall</keyword>
<dbReference type="InterPro" id="IPR011545">
    <property type="entry name" value="DEAD/DEAH_box_helicase_dom"/>
</dbReference>
<keyword evidence="9" id="KW-0961">Cell wall biogenesis/degradation</keyword>
<dbReference type="CDD" id="cd18787">
    <property type="entry name" value="SF2_C_DEAD"/>
    <property type="match status" value="1"/>
</dbReference>
<evidence type="ECO:0000259" key="13">
    <source>
        <dbReference type="PROSITE" id="PS51194"/>
    </source>
</evidence>
<dbReference type="InterPro" id="IPR006626">
    <property type="entry name" value="PbH1"/>
</dbReference>
<dbReference type="SMART" id="SM00490">
    <property type="entry name" value="HELICc"/>
    <property type="match status" value="1"/>
</dbReference>
<keyword evidence="15" id="KW-1185">Reference proteome</keyword>
<reference evidence="14 15" key="1">
    <citation type="submission" date="2021-02" db="EMBL/GenBank/DDBJ databases">
        <title>Plant Genome Project.</title>
        <authorList>
            <person name="Zhang R.-G."/>
        </authorList>
    </citation>
    <scope>NUCLEOTIDE SEQUENCE [LARGE SCALE GENOMIC DNA]</scope>
    <source>
        <tissue evidence="14">Leaves</tissue>
    </source>
</reference>
<dbReference type="Pfam" id="PF00271">
    <property type="entry name" value="Helicase_C"/>
    <property type="match status" value="1"/>
</dbReference>
<comment type="subcellular location">
    <subcellularLocation>
        <location evidence="1">Secreted</location>
        <location evidence="1">Cell wall</location>
    </subcellularLocation>
</comment>
<dbReference type="InterPro" id="IPR000743">
    <property type="entry name" value="Glyco_hydro_28"/>
</dbReference>
<dbReference type="SUPFAM" id="SSF52540">
    <property type="entry name" value="P-loop containing nucleoside triphosphate hydrolases"/>
    <property type="match status" value="1"/>
</dbReference>
<dbReference type="SMART" id="SM00487">
    <property type="entry name" value="DEXDc"/>
    <property type="match status" value="1"/>
</dbReference>
<feature type="domain" description="Helicase ATP-binding" evidence="12">
    <location>
        <begin position="103"/>
        <end position="276"/>
    </location>
</feature>
<sequence length="982" mass="108758">MGETRDNEYEDELLDYEEEDAQAPDSVATKANGEAAKKGYVGIHSSGFRDFLLKPELLRAIVDSGFEHPSEGKLPTLFLCKVIYYYHTIDFGAVLWFVQHECIPQAILGMDVICQAKSGMGKTAVFVLSTLQQTEPNPGQVTALVLCHTRELAYQICHEFERFSTYLPDIKVAVFYGGVNIKTHKDLLKNECPQIVVGTPGRILALAREKDLSLKNVRHFILDECDKMLESLDMRRDVQEIFKMTPHDKQVMMFSATLSKEIRPVCKKFMQDPMEIYVDDEAKLTLHGLVQHYIKLSELEKNRKLNDLLDALDFNQVVIFVKSVSRAAELNKLLVECNFPSICIHSGMSQEERLTRYKGFKEGNKRILVATDLVGRGIDIERVNIVINYDMPDSADTYLHRVGRAGRFGTKGLAITFVSSASDSDILNQVQARFEVDIKELPEQIDTSTYSIAIIVEICSMRWEAVRLTRLILGTLAALNSIDAWAPRPSFGSWLSFSNVSSLSIKGTGKIDGQGSVWWKKSAIQVHYSHTQNLILYVGKCNRPTVMTALLFLEAVLISTSPVLHVDRVMELVLEDLFASVVLIFYVVTSSFSIVESQKTFNVVDFGAVGDGKTDDSTAFLSAWKAFCEDGGGTPTLEIPEGKTFFLQSTRFEGPCKSQNVKIQVLGNVIAPESSQAWTASNSDCWLCFYDVNGLIMQGSGTINGQGSSWWQVYIYIYINTEYECELLRVKESDQGYAMFFHNCNNFDLSGFTIVNSPKMHITINQCNGGSISNIHINSPANSPNTDGIDVSSSTQIHIRDSLIECGDDCIAINGGCFNINITGIACGPGHGISVGSLGDRGEEDKVEEVYVQNCNFTGTQNGARIKTFQGGSGYARSISFEDITLIDRKNPIIIDQNYGSVHRKIKNSVEVSDVTFTSVYGTSANEQAITLDCSNSPGCSNIVMNRVNITSSNPGKETHAYCNNAHGTSSSTNPVVDCLSH</sequence>
<evidence type="ECO:0000256" key="3">
    <source>
        <dbReference type="ARBA" id="ARBA00022512"/>
    </source>
</evidence>
<evidence type="ECO:0000256" key="6">
    <source>
        <dbReference type="ARBA" id="ARBA00022801"/>
    </source>
</evidence>
<keyword evidence="4" id="KW-0964">Secreted</keyword>
<dbReference type="PROSITE" id="PS51192">
    <property type="entry name" value="HELICASE_ATP_BIND_1"/>
    <property type="match status" value="1"/>
</dbReference>
<evidence type="ECO:0000256" key="8">
    <source>
        <dbReference type="ARBA" id="ARBA00023295"/>
    </source>
</evidence>
<keyword evidence="6 11" id="KW-0378">Hydrolase</keyword>
<evidence type="ECO:0000256" key="11">
    <source>
        <dbReference type="RuleBase" id="RU361169"/>
    </source>
</evidence>
<keyword evidence="8 11" id="KW-0326">Glycosidase</keyword>
<dbReference type="PANTHER" id="PTHR31375">
    <property type="match status" value="1"/>
</dbReference>
<dbReference type="PROSITE" id="PS51194">
    <property type="entry name" value="HELICASE_CTER"/>
    <property type="match status" value="1"/>
</dbReference>
<accession>A0ABQ8IC49</accession>
<comment type="similarity">
    <text evidence="2 11">Belongs to the glycosyl hydrolase 28 family.</text>
</comment>
<feature type="active site" evidence="10">
    <location>
        <position position="831"/>
    </location>
</feature>
<dbReference type="InterPro" id="IPR014001">
    <property type="entry name" value="Helicase_ATP-bd"/>
</dbReference>
<keyword evidence="5" id="KW-0547">Nucleotide-binding</keyword>
<dbReference type="CDD" id="cd17950">
    <property type="entry name" value="DEADc_DDX39"/>
    <property type="match status" value="1"/>
</dbReference>
<proteinExistence type="inferred from homology"/>
<dbReference type="SMART" id="SM00710">
    <property type="entry name" value="PbH1"/>
    <property type="match status" value="4"/>
</dbReference>
<evidence type="ECO:0000256" key="10">
    <source>
        <dbReference type="PROSITE-ProRule" id="PRU10052"/>
    </source>
</evidence>
<evidence type="ECO:0000256" key="5">
    <source>
        <dbReference type="ARBA" id="ARBA00022741"/>
    </source>
</evidence>
<evidence type="ECO:0000256" key="2">
    <source>
        <dbReference type="ARBA" id="ARBA00008834"/>
    </source>
</evidence>
<dbReference type="PROSITE" id="PS00502">
    <property type="entry name" value="POLYGALACTURONASE"/>
    <property type="match status" value="1"/>
</dbReference>
<dbReference type="InterPro" id="IPR011050">
    <property type="entry name" value="Pectin_lyase_fold/virulence"/>
</dbReference>
<evidence type="ECO:0000313" key="14">
    <source>
        <dbReference type="EMBL" id="KAH7574136.1"/>
    </source>
</evidence>
<dbReference type="Proteomes" id="UP000827721">
    <property type="component" value="Unassembled WGS sequence"/>
</dbReference>
<dbReference type="InterPro" id="IPR001650">
    <property type="entry name" value="Helicase_C-like"/>
</dbReference>
<evidence type="ECO:0000256" key="7">
    <source>
        <dbReference type="ARBA" id="ARBA00022840"/>
    </source>
</evidence>
<dbReference type="Gene3D" id="3.40.50.300">
    <property type="entry name" value="P-loop containing nucleotide triphosphate hydrolases"/>
    <property type="match status" value="2"/>
</dbReference>
<gene>
    <name evidence="14" type="ORF">JRO89_XS03G0256500</name>
</gene>
<evidence type="ECO:0000313" key="15">
    <source>
        <dbReference type="Proteomes" id="UP000827721"/>
    </source>
</evidence>
<keyword evidence="7" id="KW-0067">ATP-binding</keyword>
<dbReference type="Pfam" id="PF00270">
    <property type="entry name" value="DEAD"/>
    <property type="match status" value="1"/>
</dbReference>
<feature type="domain" description="Helicase C-terminal" evidence="13">
    <location>
        <begin position="304"/>
        <end position="449"/>
    </location>
</feature>
<comment type="caution">
    <text evidence="14">The sequence shown here is derived from an EMBL/GenBank/DDBJ whole genome shotgun (WGS) entry which is preliminary data.</text>
</comment>
<organism evidence="14 15">
    <name type="scientific">Xanthoceras sorbifolium</name>
    <dbReference type="NCBI Taxonomy" id="99658"/>
    <lineage>
        <taxon>Eukaryota</taxon>
        <taxon>Viridiplantae</taxon>
        <taxon>Streptophyta</taxon>
        <taxon>Embryophyta</taxon>
        <taxon>Tracheophyta</taxon>
        <taxon>Spermatophyta</taxon>
        <taxon>Magnoliopsida</taxon>
        <taxon>eudicotyledons</taxon>
        <taxon>Gunneridae</taxon>
        <taxon>Pentapetalae</taxon>
        <taxon>rosids</taxon>
        <taxon>malvids</taxon>
        <taxon>Sapindales</taxon>
        <taxon>Sapindaceae</taxon>
        <taxon>Xanthoceroideae</taxon>
        <taxon>Xanthoceras</taxon>
    </lineage>
</organism>
<dbReference type="EMBL" id="JAFEMO010000003">
    <property type="protein sequence ID" value="KAH7574136.1"/>
    <property type="molecule type" value="Genomic_DNA"/>
</dbReference>
<dbReference type="InterPro" id="IPR012334">
    <property type="entry name" value="Pectin_lyas_fold"/>
</dbReference>
<name>A0ABQ8IC49_9ROSI</name>
<dbReference type="Gene3D" id="2.160.20.10">
    <property type="entry name" value="Single-stranded right-handed beta-helix, Pectin lyase-like"/>
    <property type="match status" value="2"/>
</dbReference>